<keyword evidence="2" id="KW-0288">FMN</keyword>
<protein>
    <submittedName>
        <fullName evidence="5">Anaerobic glycerol-3-phosphate dehydrogenase subunit B</fullName>
        <ecNumber evidence="5">1.1.5.3</ecNumber>
    </submittedName>
</protein>
<dbReference type="SUPFAM" id="SSF51905">
    <property type="entry name" value="FAD/NAD(P)-binding domain"/>
    <property type="match status" value="1"/>
</dbReference>
<keyword evidence="1" id="KW-0285">Flavoprotein</keyword>
<dbReference type="PIRSF" id="PIRSF000141">
    <property type="entry name" value="Anaerobic_G3P_dh"/>
    <property type="match status" value="1"/>
</dbReference>
<keyword evidence="3 5" id="KW-0560">Oxidoreductase</keyword>
<dbReference type="InterPro" id="IPR036188">
    <property type="entry name" value="FAD/NAD-bd_sf"/>
</dbReference>
<keyword evidence="6" id="KW-1185">Reference proteome</keyword>
<dbReference type="OrthoDB" id="140595at2"/>
<dbReference type="AlphaFoldDB" id="A0A1R4IHU5"/>
<dbReference type="InterPro" id="IPR009158">
    <property type="entry name" value="G3P_DH_GlpB_su"/>
</dbReference>
<dbReference type="InterPro" id="IPR050315">
    <property type="entry name" value="FAD-oxidoreductase_2"/>
</dbReference>
<dbReference type="NCBIfam" id="NF003724">
    <property type="entry name" value="PRK05329.2-3"/>
    <property type="match status" value="1"/>
</dbReference>
<proteinExistence type="predicted"/>
<dbReference type="InterPro" id="IPR003953">
    <property type="entry name" value="FAD-dep_OxRdtase_2_FAD-bd"/>
</dbReference>
<dbReference type="EMBL" id="FUKQ01000007">
    <property type="protein sequence ID" value="SJN19325.1"/>
    <property type="molecule type" value="Genomic_DNA"/>
</dbReference>
<gene>
    <name evidence="5" type="ORF">FM114_01940</name>
</gene>
<dbReference type="STRING" id="1255658.FM114_01940"/>
<evidence type="ECO:0000313" key="6">
    <source>
        <dbReference type="Proteomes" id="UP000188342"/>
    </source>
</evidence>
<feature type="domain" description="FAD-dependent oxidoreductase 2 FAD-binding" evidence="4">
    <location>
        <begin position="3"/>
        <end position="399"/>
    </location>
</feature>
<evidence type="ECO:0000259" key="4">
    <source>
        <dbReference type="Pfam" id="PF00890"/>
    </source>
</evidence>
<evidence type="ECO:0000256" key="1">
    <source>
        <dbReference type="ARBA" id="ARBA00022630"/>
    </source>
</evidence>
<evidence type="ECO:0000313" key="5">
    <source>
        <dbReference type="EMBL" id="SJN19325.1"/>
    </source>
</evidence>
<dbReference type="PANTHER" id="PTHR43400:SF11">
    <property type="entry name" value="ANAEROBIC GLYCEROL-3-PHOSPHATE DEHYDROGENASE SUBUNIT B"/>
    <property type="match status" value="1"/>
</dbReference>
<dbReference type="Pfam" id="PF00890">
    <property type="entry name" value="FAD_binding_2"/>
    <property type="match status" value="1"/>
</dbReference>
<dbReference type="EC" id="1.1.5.3" evidence="5"/>
<dbReference type="Proteomes" id="UP000188342">
    <property type="component" value="Unassembled WGS sequence"/>
</dbReference>
<accession>A0A1R4IHU5</accession>
<dbReference type="NCBIfam" id="TIGR03378">
    <property type="entry name" value="glycerol3P_GlpB"/>
    <property type="match status" value="1"/>
</dbReference>
<dbReference type="RefSeq" id="WP_094763511.1">
    <property type="nucleotide sequence ID" value="NZ_FUKQ01000007.1"/>
</dbReference>
<dbReference type="GO" id="GO:0004368">
    <property type="term" value="F:glycerol-3-phosphate dehydrogenase (quinone) activity"/>
    <property type="evidence" value="ECO:0007669"/>
    <property type="project" value="UniProtKB-EC"/>
</dbReference>
<evidence type="ECO:0000256" key="2">
    <source>
        <dbReference type="ARBA" id="ARBA00022643"/>
    </source>
</evidence>
<dbReference type="Gene3D" id="3.50.50.60">
    <property type="entry name" value="FAD/NAD(P)-binding domain"/>
    <property type="match status" value="2"/>
</dbReference>
<name>A0A1R4IHU5_9ACTN</name>
<evidence type="ECO:0000256" key="3">
    <source>
        <dbReference type="ARBA" id="ARBA00023002"/>
    </source>
</evidence>
<dbReference type="PANTHER" id="PTHR43400">
    <property type="entry name" value="FUMARATE REDUCTASE"/>
    <property type="match status" value="1"/>
</dbReference>
<sequence length="420" mass="44822">MSDVIVIGAGLAGLTAALRLRQQGKSVTLLTKGLGGLQLGQGTIDILGYAPERVANPVQALEEHGREHPEHPYAKITSQDVEQGVRWLVDTLGTDQLNGDMHRNALYPTAVGAMRPTALVPPSMVAGACEAGKKFVIVGIRELKDFYPQLVAENLARTDLPGGGRVEARSEHISFQARDGENDPSGLTMARALDDPATRRRFAELVKPLVREGESVGVPAVLGVDPAAWKEIQEIVGAPVFEIPLPPPSVPGFRQNTALLDLVKQARIRLVNGTKVIRARVEDGLVKGVTIKGTGHEQEYTADTFVLAAGGFESGALTLDSHNELHETIFGLPVRGGKISDMVHGDYWGGDQPLFKAGLAVDDQMRVVGDDDTVVYPNLYACGGNLSGAQRWTEKSGEGIALGSAMRAVDAILADVKEKN</sequence>
<dbReference type="GO" id="GO:0009331">
    <property type="term" value="C:glycerol-3-phosphate dehydrogenase (FAD) complex"/>
    <property type="evidence" value="ECO:0007669"/>
    <property type="project" value="InterPro"/>
</dbReference>
<organism evidence="5 6">
    <name type="scientific">Luteococcus japonicus LSP_Lj1</name>
    <dbReference type="NCBI Taxonomy" id="1255658"/>
    <lineage>
        <taxon>Bacteria</taxon>
        <taxon>Bacillati</taxon>
        <taxon>Actinomycetota</taxon>
        <taxon>Actinomycetes</taxon>
        <taxon>Propionibacteriales</taxon>
        <taxon>Propionibacteriaceae</taxon>
        <taxon>Luteococcus</taxon>
    </lineage>
</organism>
<reference evidence="5 6" key="1">
    <citation type="submission" date="2017-02" db="EMBL/GenBank/DDBJ databases">
        <authorList>
            <person name="Peterson S.W."/>
        </authorList>
    </citation>
    <scope>NUCLEOTIDE SEQUENCE [LARGE SCALE GENOMIC DNA]</scope>
    <source>
        <strain evidence="5 6">LSP_Lj1</strain>
    </source>
</reference>